<gene>
    <name evidence="1" type="ORF">QTG54_013592</name>
</gene>
<name>A0AAD8XZ03_9STRA</name>
<evidence type="ECO:0000313" key="1">
    <source>
        <dbReference type="EMBL" id="KAK1735886.1"/>
    </source>
</evidence>
<sequence>MVLLKSTIRNAWPPKTDSKVLEDEFLAATEVVLQEGVISLPDSIYFQHVRPFTPAKDRLVVSKRCSTRFYAGNRVKLDETYLKKFERLVKVKDAAGRWVDGDTVVYHNLPVARGEPGTYNFCLEFGEEVQHVTNNVGLLQTDVALEKLRAARKAWDEHLSKIPTPATRLNACLNVLATTGINGLCSFLFDGRGDVSDVIKFHASMDIMALNGSFFHPAYRVDLYSFPLGRSNEVLPNTQLGGWVTRYMNRVQQELENPFLPSFTWRFESIVEELLDAGADVGPFFEPLEYPLDKASVLTPLSAISRGLIPTLYSKGMSMCEMMRHYLILSHRLDNDNDCTRELGNLLDMLSRKSTIELRFHVGDWVECNMEEGWMKGVVTKQWARGYSYEVILVESGTAASPFDTDEYVRRPELRFSVGDRVECCMEEGWMPGTVRKHWSEVNGNPYEVALDSYKKWEFCTAPCDMDDYIRALNE</sequence>
<organism evidence="1 2">
    <name type="scientific">Skeletonema marinoi</name>
    <dbReference type="NCBI Taxonomy" id="267567"/>
    <lineage>
        <taxon>Eukaryota</taxon>
        <taxon>Sar</taxon>
        <taxon>Stramenopiles</taxon>
        <taxon>Ochrophyta</taxon>
        <taxon>Bacillariophyta</taxon>
        <taxon>Coscinodiscophyceae</taxon>
        <taxon>Thalassiosirophycidae</taxon>
        <taxon>Thalassiosirales</taxon>
        <taxon>Skeletonemataceae</taxon>
        <taxon>Skeletonema</taxon>
        <taxon>Skeletonema marinoi-dohrnii complex</taxon>
    </lineage>
</organism>
<keyword evidence="2" id="KW-1185">Reference proteome</keyword>
<dbReference type="AlphaFoldDB" id="A0AAD8XZ03"/>
<dbReference type="Proteomes" id="UP001224775">
    <property type="component" value="Unassembled WGS sequence"/>
</dbReference>
<proteinExistence type="predicted"/>
<accession>A0AAD8XZ03</accession>
<comment type="caution">
    <text evidence="1">The sequence shown here is derived from an EMBL/GenBank/DDBJ whole genome shotgun (WGS) entry which is preliminary data.</text>
</comment>
<evidence type="ECO:0000313" key="2">
    <source>
        <dbReference type="Proteomes" id="UP001224775"/>
    </source>
</evidence>
<reference evidence="1" key="1">
    <citation type="submission" date="2023-06" db="EMBL/GenBank/DDBJ databases">
        <title>Survivors Of The Sea: Transcriptome response of Skeletonema marinoi to long-term dormancy.</title>
        <authorList>
            <person name="Pinder M.I.M."/>
            <person name="Kourtchenko O."/>
            <person name="Robertson E.K."/>
            <person name="Larsson T."/>
            <person name="Maumus F."/>
            <person name="Osuna-Cruz C.M."/>
            <person name="Vancaester E."/>
            <person name="Stenow R."/>
            <person name="Vandepoele K."/>
            <person name="Ploug H."/>
            <person name="Bruchert V."/>
            <person name="Godhe A."/>
            <person name="Topel M."/>
        </authorList>
    </citation>
    <scope>NUCLEOTIDE SEQUENCE</scope>
    <source>
        <strain evidence="1">R05AC</strain>
    </source>
</reference>
<protein>
    <submittedName>
        <fullName evidence="1">Uncharacterized protein</fullName>
    </submittedName>
</protein>
<dbReference type="EMBL" id="JATAAI010000032">
    <property type="protein sequence ID" value="KAK1735886.1"/>
    <property type="molecule type" value="Genomic_DNA"/>
</dbReference>